<sequence length="926" mass="106298">MPLDYHKQIFGNCHENDGLVVMAYGLGIHHIILAFLKYYADSSDLVLYIDCQSSESLQNSYLYYTERLLNFGIKYSNLPTFINQDQSGTSKLNMYLRGGVFFGPSSIFVLDILLKRIPISMVSGIIVNNAHRISDTSLDYLLLKLFRQHNKNGFIKAFTTEPSFLVDEIGKLQRTMKYLHLTKVYLWPRFHQQVSTELDQHPPDLVELSIPLTDQMKLIDKDIDTTTKMCLYHLRSSSKVKELDDEQLFSGFDSVIQQSLKPVWSQLSIYSKQLISNIKLLKSLSMNLLSYDCVTFYHLLLMIKKSSDAVSDLPLSVGGADYQTWLETPEAENLFQHTRDRLFKTIKKKTSSSSTSSTSIDVNDIDADASPNKKLKTESNNNNNNNEQQKVMILEQNPKWNLLYQILQEIEDENNKSDTPGNILVFVKDERTVLQIQSFLNLGGDGYLLQRYNKFYQNHQMQHQRDIDNKLLNNSNNDSNSNSNGNSNNQFRFSNKRNFKNNRKQQISETNKKKKNNVNSNGTDLFNMGVSVVNNSPMGLHNIPAPRVIDIPMDVMVDGGGDGVGDLVDFYDILSPPYVIVHPIENSLNILDDTRPKFVIIYDPDISITRQIEVYKAENPGVPLRVYFITYDSSAEEKRYLWLLHREKTSFEKLIREKANLVIDTNQEGKQQEFDNSKLELLEDPALVVRNSRFGGKKLLPPPTTMGKKQVIIDSHEFKSSLPVVLHNNDFEIIPLRLEIGDYVITPTMAVERKSLSDLIGSFSSGRLYHQIEAMNRVYRNPILLIEFDQSQPFYLTPIEELRSGYISMHALSSKLVMLVKSFPRLRILWSRSSYSTTRLYSRLKTNQPEPDPTTIKEEASTEDTEFNYSAQDVLRSMPGINDGNIHLIMNRVQDLYHLSQMSLIELIDILKSEKDANLLYDFLTT</sequence>
<reference evidence="12" key="1">
    <citation type="submission" date="2020-01" db="EMBL/GenBank/DDBJ databases">
        <title>Development of genomics and gene disruption for Polysphondylium violaceum indicates a role for the polyketide synthase stlB in stalk morphogenesis.</title>
        <authorList>
            <person name="Narita B."/>
            <person name="Kawabe Y."/>
            <person name="Kin K."/>
            <person name="Saito T."/>
            <person name="Gibbs R."/>
            <person name="Kuspa A."/>
            <person name="Muzny D."/>
            <person name="Queller D."/>
            <person name="Richards S."/>
            <person name="Strassman J."/>
            <person name="Sucgang R."/>
            <person name="Worley K."/>
            <person name="Schaap P."/>
        </authorList>
    </citation>
    <scope>NUCLEOTIDE SEQUENCE</scope>
    <source>
        <strain evidence="12">QSvi11</strain>
    </source>
</reference>
<dbReference type="AlphaFoldDB" id="A0A8J4PXE9"/>
<keyword evidence="5" id="KW-0227">DNA damage</keyword>
<dbReference type="InterPro" id="IPR010994">
    <property type="entry name" value="RuvA_2-like"/>
</dbReference>
<dbReference type="InterPro" id="IPR047520">
    <property type="entry name" value="XPF_nuclease"/>
</dbReference>
<feature type="region of interest" description="Disordered" evidence="10">
    <location>
        <begin position="351"/>
        <end position="387"/>
    </location>
</feature>
<dbReference type="InterPro" id="IPR006166">
    <property type="entry name" value="ERCC4_domain"/>
</dbReference>
<evidence type="ECO:0000256" key="10">
    <source>
        <dbReference type="SAM" id="MobiDB-lite"/>
    </source>
</evidence>
<dbReference type="SUPFAM" id="SSF47781">
    <property type="entry name" value="RuvA domain 2-like"/>
    <property type="match status" value="1"/>
</dbReference>
<feature type="compositionally biased region" description="Low complexity" evidence="10">
    <location>
        <begin position="473"/>
        <end position="493"/>
    </location>
</feature>
<evidence type="ECO:0000256" key="2">
    <source>
        <dbReference type="ARBA" id="ARBA00010015"/>
    </source>
</evidence>
<evidence type="ECO:0000256" key="8">
    <source>
        <dbReference type="ARBA" id="ARBA00023204"/>
    </source>
</evidence>
<dbReference type="GO" id="GO:1901255">
    <property type="term" value="P:nucleotide-excision repair involved in interstrand cross-link repair"/>
    <property type="evidence" value="ECO:0007669"/>
    <property type="project" value="TreeGrafter"/>
</dbReference>
<dbReference type="Gene3D" id="3.40.50.10130">
    <property type="match status" value="1"/>
</dbReference>
<evidence type="ECO:0000256" key="9">
    <source>
        <dbReference type="ARBA" id="ARBA00023242"/>
    </source>
</evidence>
<protein>
    <recommendedName>
        <fullName evidence="11">ERCC4 domain-containing protein</fullName>
    </recommendedName>
</protein>
<dbReference type="Gene3D" id="1.10.150.20">
    <property type="entry name" value="5' to 3' exonuclease, C-terminal subdomain"/>
    <property type="match status" value="1"/>
</dbReference>
<feature type="compositionally biased region" description="Basic residues" evidence="10">
    <location>
        <begin position="494"/>
        <end position="503"/>
    </location>
</feature>
<dbReference type="SMART" id="SM00891">
    <property type="entry name" value="ERCC4"/>
    <property type="match status" value="1"/>
</dbReference>
<dbReference type="GO" id="GO:0000110">
    <property type="term" value="C:nucleotide-excision repair factor 1 complex"/>
    <property type="evidence" value="ECO:0007669"/>
    <property type="project" value="TreeGrafter"/>
</dbReference>
<name>A0A8J4PXE9_9MYCE</name>
<comment type="caution">
    <text evidence="12">The sequence shown here is derived from an EMBL/GenBank/DDBJ whole genome shotgun (WGS) entry which is preliminary data.</text>
</comment>
<dbReference type="PANTHER" id="PTHR10150:SF0">
    <property type="entry name" value="DNA REPAIR ENDONUCLEASE XPF"/>
    <property type="match status" value="1"/>
</dbReference>
<evidence type="ECO:0000259" key="11">
    <source>
        <dbReference type="SMART" id="SM00891"/>
    </source>
</evidence>
<dbReference type="GO" id="GO:0003684">
    <property type="term" value="F:damaged DNA binding"/>
    <property type="evidence" value="ECO:0007669"/>
    <property type="project" value="TreeGrafter"/>
</dbReference>
<keyword evidence="3" id="KW-0540">Nuclease</keyword>
<evidence type="ECO:0000256" key="6">
    <source>
        <dbReference type="ARBA" id="ARBA00022801"/>
    </source>
</evidence>
<proteinExistence type="inferred from homology"/>
<evidence type="ECO:0000256" key="5">
    <source>
        <dbReference type="ARBA" id="ARBA00022763"/>
    </source>
</evidence>
<dbReference type="Proteomes" id="UP000695562">
    <property type="component" value="Unassembled WGS sequence"/>
</dbReference>
<accession>A0A8J4PXE9</accession>
<keyword evidence="8" id="KW-0234">DNA repair</keyword>
<evidence type="ECO:0000256" key="4">
    <source>
        <dbReference type="ARBA" id="ARBA00022759"/>
    </source>
</evidence>
<dbReference type="SUPFAM" id="SSF52980">
    <property type="entry name" value="Restriction endonuclease-like"/>
    <property type="match status" value="1"/>
</dbReference>
<comment type="subcellular location">
    <subcellularLocation>
        <location evidence="1">Nucleus</location>
    </subcellularLocation>
</comment>
<evidence type="ECO:0000256" key="1">
    <source>
        <dbReference type="ARBA" id="ARBA00004123"/>
    </source>
</evidence>
<feature type="compositionally biased region" description="Low complexity" evidence="10">
    <location>
        <begin position="351"/>
        <end position="360"/>
    </location>
</feature>
<dbReference type="GO" id="GO:0000014">
    <property type="term" value="F:single-stranded DNA endodeoxyribonuclease activity"/>
    <property type="evidence" value="ECO:0007669"/>
    <property type="project" value="TreeGrafter"/>
</dbReference>
<dbReference type="CDD" id="cd20078">
    <property type="entry name" value="XPF_nuclease_XPF_euk"/>
    <property type="match status" value="1"/>
</dbReference>
<dbReference type="InterPro" id="IPR011335">
    <property type="entry name" value="Restrct_endonuc-II-like"/>
</dbReference>
<evidence type="ECO:0000256" key="3">
    <source>
        <dbReference type="ARBA" id="ARBA00022722"/>
    </source>
</evidence>
<keyword evidence="6" id="KW-0378">Hydrolase</keyword>
<dbReference type="EMBL" id="AJWJ01000142">
    <property type="protein sequence ID" value="KAF2074524.1"/>
    <property type="molecule type" value="Genomic_DNA"/>
</dbReference>
<dbReference type="GO" id="GO:0000724">
    <property type="term" value="P:double-strand break repair via homologous recombination"/>
    <property type="evidence" value="ECO:0007669"/>
    <property type="project" value="TreeGrafter"/>
</dbReference>
<evidence type="ECO:0000313" key="12">
    <source>
        <dbReference type="EMBL" id="KAF2074524.1"/>
    </source>
</evidence>
<dbReference type="Pfam" id="PF02732">
    <property type="entry name" value="ERCC4"/>
    <property type="match status" value="1"/>
</dbReference>
<gene>
    <name evidence="12" type="ORF">CYY_004151</name>
</gene>
<feature type="region of interest" description="Disordered" evidence="10">
    <location>
        <begin position="470"/>
        <end position="522"/>
    </location>
</feature>
<keyword evidence="9" id="KW-0539">Nucleus</keyword>
<keyword evidence="13" id="KW-1185">Reference proteome</keyword>
<dbReference type="OrthoDB" id="361020at2759"/>
<dbReference type="PANTHER" id="PTHR10150">
    <property type="entry name" value="DNA REPAIR ENDONUCLEASE XPF"/>
    <property type="match status" value="1"/>
</dbReference>
<keyword evidence="7" id="KW-0238">DNA-binding</keyword>
<dbReference type="GO" id="GO:0003697">
    <property type="term" value="F:single-stranded DNA binding"/>
    <property type="evidence" value="ECO:0007669"/>
    <property type="project" value="TreeGrafter"/>
</dbReference>
<feature type="domain" description="ERCC4" evidence="11">
    <location>
        <begin position="710"/>
        <end position="790"/>
    </location>
</feature>
<comment type="similarity">
    <text evidence="2">Belongs to the XPF family.</text>
</comment>
<dbReference type="GO" id="GO:0000712">
    <property type="term" value="P:resolution of meiotic recombination intermediates"/>
    <property type="evidence" value="ECO:0007669"/>
    <property type="project" value="TreeGrafter"/>
</dbReference>
<dbReference type="FunFam" id="3.40.50.10130:FF:000002">
    <property type="entry name" value="DNA repair endonuclease XPF"/>
    <property type="match status" value="1"/>
</dbReference>
<evidence type="ECO:0000256" key="7">
    <source>
        <dbReference type="ARBA" id="ARBA00023125"/>
    </source>
</evidence>
<keyword evidence="4" id="KW-0255">Endonuclease</keyword>
<organism evidence="12 13">
    <name type="scientific">Polysphondylium violaceum</name>
    <dbReference type="NCBI Taxonomy" id="133409"/>
    <lineage>
        <taxon>Eukaryota</taxon>
        <taxon>Amoebozoa</taxon>
        <taxon>Evosea</taxon>
        <taxon>Eumycetozoa</taxon>
        <taxon>Dictyostelia</taxon>
        <taxon>Dictyosteliales</taxon>
        <taxon>Dictyosteliaceae</taxon>
        <taxon>Polysphondylium</taxon>
    </lineage>
</organism>
<evidence type="ECO:0000313" key="13">
    <source>
        <dbReference type="Proteomes" id="UP000695562"/>
    </source>
</evidence>